<dbReference type="Proteomes" id="UP000076404">
    <property type="component" value="Chromosome"/>
</dbReference>
<comment type="catalytic activity">
    <reaction evidence="8">
        <text>chorismate + L-glutamine = anthranilate + pyruvate + L-glutamate + H(+)</text>
        <dbReference type="Rhea" id="RHEA:21732"/>
        <dbReference type="ChEBI" id="CHEBI:15361"/>
        <dbReference type="ChEBI" id="CHEBI:15378"/>
        <dbReference type="ChEBI" id="CHEBI:16567"/>
        <dbReference type="ChEBI" id="CHEBI:29748"/>
        <dbReference type="ChEBI" id="CHEBI:29985"/>
        <dbReference type="ChEBI" id="CHEBI:58359"/>
        <dbReference type="EC" id="4.1.3.27"/>
    </reaction>
</comment>
<protein>
    <recommendedName>
        <fullName evidence="3">Anthranilate synthase component 1</fullName>
    </recommendedName>
</protein>
<accession>A0A143BJW6</accession>
<dbReference type="PRINTS" id="PR00095">
    <property type="entry name" value="ANTSNTHASEI"/>
</dbReference>
<dbReference type="Pfam" id="PF00425">
    <property type="entry name" value="Chorismate_bind"/>
    <property type="match status" value="1"/>
</dbReference>
<dbReference type="SUPFAM" id="SSF56322">
    <property type="entry name" value="ADC synthase"/>
    <property type="match status" value="1"/>
</dbReference>
<dbReference type="STRING" id="1379270.GEMMAAP_12200"/>
<proteinExistence type="predicted"/>
<comment type="subunit">
    <text evidence="2">Heterotetramer consisting of two non-identical subunits: a beta subunit (TrpG) and a large alpha subunit (TrpE).</text>
</comment>
<evidence type="ECO:0000256" key="5">
    <source>
        <dbReference type="ARBA" id="ARBA00022842"/>
    </source>
</evidence>
<dbReference type="AlphaFoldDB" id="A0A143BJW6"/>
<organism evidence="11 12">
    <name type="scientific">Gemmatimonas phototrophica</name>
    <dbReference type="NCBI Taxonomy" id="1379270"/>
    <lineage>
        <taxon>Bacteria</taxon>
        <taxon>Pseudomonadati</taxon>
        <taxon>Gemmatimonadota</taxon>
        <taxon>Gemmatimonadia</taxon>
        <taxon>Gemmatimonadales</taxon>
        <taxon>Gemmatimonadaceae</taxon>
        <taxon>Gemmatimonas</taxon>
    </lineage>
</organism>
<dbReference type="PANTHER" id="PTHR11236:SF48">
    <property type="entry name" value="ISOCHORISMATE SYNTHASE MENF"/>
    <property type="match status" value="1"/>
</dbReference>
<dbReference type="InterPro" id="IPR015890">
    <property type="entry name" value="Chorismate_C"/>
</dbReference>
<evidence type="ECO:0000256" key="3">
    <source>
        <dbReference type="ARBA" id="ARBA00020653"/>
    </source>
</evidence>
<evidence type="ECO:0000256" key="6">
    <source>
        <dbReference type="ARBA" id="ARBA00023239"/>
    </source>
</evidence>
<dbReference type="InterPro" id="IPR005801">
    <property type="entry name" value="ADC_synthase"/>
</dbReference>
<evidence type="ECO:0000313" key="11">
    <source>
        <dbReference type="EMBL" id="AMW05356.1"/>
    </source>
</evidence>
<dbReference type="GO" id="GO:0004049">
    <property type="term" value="F:anthranilate synthase activity"/>
    <property type="evidence" value="ECO:0007669"/>
    <property type="project" value="UniProtKB-EC"/>
</dbReference>
<comment type="function">
    <text evidence="7">Part of a heterotetrameric complex that catalyzes the two-step biosynthesis of anthranilate, an intermediate in the biosynthesis of L-tryptophan. In the first step, the glutamine-binding beta subunit (TrpG) of anthranilate synthase (AS) provides the glutamine amidotransferase activity which generates ammonia as a substrate that, along with chorismate, is used in the second step, catalyzed by the large alpha subunit of AS (TrpE) to produce anthranilate. In the absence of TrpG, TrpE can synthesize anthranilate directly from chorismate and high concentrations of ammonia.</text>
</comment>
<sequence length="503" mass="55208">MTTFADFHARAELCRATGGLVPVWRDCLLDLCTPVAAFAKLRRGPFAFLLESAVTRGEAWSRYTYMGTEPRGAWRLKDGLVEDWTPSAGWHAGRSPADPIGDLRDLVRAMNPVDAPELGTLWSGAFGFFSYDTVRHIEHLPNPPRRALNYPDACFVFTDALVVIDNWRGQARVIVSVVVPPNADRATLEALHARATDTLNETIGRLQSPDVLPPLSMHEDARPAVARSLYDREDFLRDVQRIKEYILSGDVFQALLARRMETPLDFDSTTLYRMLRALNPSPYMFHLQLDGLELVGSSPEMMLRVADGKVTVRPIAGTRPRGKTAAEDEALATELINDEKERAEHVMLVDLGRNDVGRLAAFGTVQVTDLMVVEKYSHVFHIVSQVEGQLPPDASALDAFKAVFPAGTMTGAPKVRAMEIIDELEPERRGAYAGALGVIGAGDRRMDLAITIRTCVIADGVASVQAGAGIVHDSVPEKEWEETDNKARAMLTAIGRARAAAQG</sequence>
<dbReference type="Pfam" id="PF04715">
    <property type="entry name" value="Anth_synt_I_N"/>
    <property type="match status" value="1"/>
</dbReference>
<evidence type="ECO:0000259" key="10">
    <source>
        <dbReference type="Pfam" id="PF04715"/>
    </source>
</evidence>
<feature type="domain" description="Chorismate-utilising enzyme C-terminal" evidence="9">
    <location>
        <begin position="232"/>
        <end position="486"/>
    </location>
</feature>
<dbReference type="InterPro" id="IPR019999">
    <property type="entry name" value="Anth_synth_I-like"/>
</dbReference>
<evidence type="ECO:0000313" key="12">
    <source>
        <dbReference type="Proteomes" id="UP000076404"/>
    </source>
</evidence>
<comment type="cofactor">
    <cofactor evidence="1">
        <name>Mg(2+)</name>
        <dbReference type="ChEBI" id="CHEBI:18420"/>
    </cofactor>
</comment>
<keyword evidence="4" id="KW-0479">Metal-binding</keyword>
<dbReference type="EMBL" id="CP011454">
    <property type="protein sequence ID" value="AMW05356.1"/>
    <property type="molecule type" value="Genomic_DNA"/>
</dbReference>
<dbReference type="GO" id="GO:0000162">
    <property type="term" value="P:L-tryptophan biosynthetic process"/>
    <property type="evidence" value="ECO:0007669"/>
    <property type="project" value="TreeGrafter"/>
</dbReference>
<dbReference type="eggNOG" id="COG0147">
    <property type="taxonomic scope" value="Bacteria"/>
</dbReference>
<keyword evidence="6" id="KW-0456">Lyase</keyword>
<dbReference type="Gene3D" id="3.60.120.10">
    <property type="entry name" value="Anthranilate synthase"/>
    <property type="match status" value="1"/>
</dbReference>
<dbReference type="OrthoDB" id="9803598at2"/>
<dbReference type="InterPro" id="IPR006805">
    <property type="entry name" value="Anth_synth_I_N"/>
</dbReference>
<name>A0A143BJW6_9BACT</name>
<dbReference type="GO" id="GO:0046872">
    <property type="term" value="F:metal ion binding"/>
    <property type="evidence" value="ECO:0007669"/>
    <property type="project" value="UniProtKB-KW"/>
</dbReference>
<dbReference type="KEGG" id="gph:GEMMAAP_12200"/>
<reference evidence="11 12" key="1">
    <citation type="journal article" date="2014" name="Proc. Natl. Acad. Sci. U.S.A.">
        <title>Functional type 2 photosynthetic reaction centers found in the rare bacterial phylum Gemmatimonadetes.</title>
        <authorList>
            <person name="Zeng Y."/>
            <person name="Feng F."/>
            <person name="Medova H."/>
            <person name="Dean J."/>
            <person name="Koblizek M."/>
        </authorList>
    </citation>
    <scope>NUCLEOTIDE SEQUENCE [LARGE SCALE GENOMIC DNA]</scope>
    <source>
        <strain evidence="11 12">AP64</strain>
    </source>
</reference>
<evidence type="ECO:0000256" key="8">
    <source>
        <dbReference type="ARBA" id="ARBA00047683"/>
    </source>
</evidence>
<feature type="domain" description="Anthranilate synthase component I N-terminal" evidence="10">
    <location>
        <begin position="30"/>
        <end position="169"/>
    </location>
</feature>
<evidence type="ECO:0000256" key="4">
    <source>
        <dbReference type="ARBA" id="ARBA00022723"/>
    </source>
</evidence>
<evidence type="ECO:0000256" key="1">
    <source>
        <dbReference type="ARBA" id="ARBA00001946"/>
    </source>
</evidence>
<gene>
    <name evidence="11" type="ORF">GEMMAAP_12200</name>
</gene>
<keyword evidence="5" id="KW-0460">Magnesium</keyword>
<evidence type="ECO:0000259" key="9">
    <source>
        <dbReference type="Pfam" id="PF00425"/>
    </source>
</evidence>
<dbReference type="PANTHER" id="PTHR11236">
    <property type="entry name" value="AMINOBENZOATE/ANTHRANILATE SYNTHASE"/>
    <property type="match status" value="1"/>
</dbReference>
<keyword evidence="12" id="KW-1185">Reference proteome</keyword>
<reference evidence="11 12" key="2">
    <citation type="journal article" date="2016" name="Environ. Microbiol. Rep.">
        <title>Metagenomic evidence for the presence of phototrophic Gemmatimonadetes bacteria in diverse environments.</title>
        <authorList>
            <person name="Zeng Y."/>
            <person name="Baumbach J."/>
            <person name="Barbosa E.G."/>
            <person name="Azevedo V."/>
            <person name="Zhang C."/>
            <person name="Koblizek M."/>
        </authorList>
    </citation>
    <scope>NUCLEOTIDE SEQUENCE [LARGE SCALE GENOMIC DNA]</scope>
    <source>
        <strain evidence="11 12">AP64</strain>
    </source>
</reference>
<dbReference type="RefSeq" id="WP_043580660.1">
    <property type="nucleotide sequence ID" value="NZ_CP011454.1"/>
</dbReference>
<evidence type="ECO:0000256" key="2">
    <source>
        <dbReference type="ARBA" id="ARBA00011575"/>
    </source>
</evidence>
<evidence type="ECO:0000256" key="7">
    <source>
        <dbReference type="ARBA" id="ARBA00025634"/>
    </source>
</evidence>